<evidence type="ECO:0000313" key="3">
    <source>
        <dbReference type="Proteomes" id="UP001220377"/>
    </source>
</evidence>
<reference evidence="2 3" key="1">
    <citation type="submission" date="2023-02" db="EMBL/GenBank/DDBJ databases">
        <title>Genome sequence of Lacticaseibacillus sp. KACC 23028.</title>
        <authorList>
            <person name="Kim S."/>
            <person name="Heo J."/>
            <person name="Kwon S.-W."/>
        </authorList>
    </citation>
    <scope>NUCLEOTIDE SEQUENCE [LARGE SCALE GENOMIC DNA]</scope>
    <source>
        <strain evidence="2 3">KACC 23028</strain>
    </source>
</reference>
<sequence length="72" mass="8442">MQTLNWKLRTRDVMFVLVLAVVVIWSKFAMPQMFDVITLICVVALFAYPFYLLVGAGLAIHRQRRRMNRQGK</sequence>
<feature type="transmembrane region" description="Helical" evidence="1">
    <location>
        <begin position="36"/>
        <end position="60"/>
    </location>
</feature>
<evidence type="ECO:0000256" key="1">
    <source>
        <dbReference type="SAM" id="Phobius"/>
    </source>
</evidence>
<feature type="transmembrane region" description="Helical" evidence="1">
    <location>
        <begin position="12"/>
        <end position="30"/>
    </location>
</feature>
<keyword evidence="3" id="KW-1185">Reference proteome</keyword>
<dbReference type="EMBL" id="CP117884">
    <property type="protein sequence ID" value="WDF82612.1"/>
    <property type="molecule type" value="Genomic_DNA"/>
</dbReference>
<accession>A0ABY7WUG3</accession>
<gene>
    <name evidence="2" type="ORF">PQ472_12070</name>
</gene>
<proteinExistence type="predicted"/>
<keyword evidence="1" id="KW-0812">Transmembrane</keyword>
<dbReference type="Proteomes" id="UP001220377">
    <property type="component" value="Chromosome"/>
</dbReference>
<keyword evidence="1" id="KW-1133">Transmembrane helix</keyword>
<evidence type="ECO:0000313" key="2">
    <source>
        <dbReference type="EMBL" id="WDF82612.1"/>
    </source>
</evidence>
<organism evidence="2 3">
    <name type="scientific">Lacticaseibacillus pabuli</name>
    <dbReference type="NCBI Taxonomy" id="3025672"/>
    <lineage>
        <taxon>Bacteria</taxon>
        <taxon>Bacillati</taxon>
        <taxon>Bacillota</taxon>
        <taxon>Bacilli</taxon>
        <taxon>Lactobacillales</taxon>
        <taxon>Lactobacillaceae</taxon>
        <taxon>Lacticaseibacillus</taxon>
    </lineage>
</organism>
<protein>
    <submittedName>
        <fullName evidence="2">Uncharacterized protein</fullName>
    </submittedName>
</protein>
<dbReference type="RefSeq" id="WP_274260205.1">
    <property type="nucleotide sequence ID" value="NZ_CP117884.1"/>
</dbReference>
<name>A0ABY7WUG3_9LACO</name>
<keyword evidence="1" id="KW-0472">Membrane</keyword>